<keyword evidence="4" id="KW-1185">Reference proteome</keyword>
<evidence type="ECO:0000313" key="4">
    <source>
        <dbReference type="Proteomes" id="UP001165641"/>
    </source>
</evidence>
<protein>
    <submittedName>
        <fullName evidence="3">Uncharacterized protein</fullName>
    </submittedName>
</protein>
<sequence length="208" mass="22946">MIEAVIGFVGVIIGSFITVAKEVVLTRLERKRNGTYSAMRVVCELDHFVDTCVGVVCDDGTVEGFLAGKSDDGHEYAAAQVECPKELTFADDIDWKSIGGGLMYRALALPNRLAQANRFVDFWGRTPSFPYLTEYFEARQESYSELGMEALALAADLRGMFGIPPRHDPNWKAGRDPKAIFQETLSKFQKPSKAESTPMPAAPQEGTK</sequence>
<dbReference type="EMBL" id="JAQBIE010000037">
    <property type="protein sequence ID" value="MDB6179488.1"/>
    <property type="molecule type" value="Genomic_DNA"/>
</dbReference>
<accession>A0ABT4ZJF0</accession>
<keyword evidence="2" id="KW-1133">Transmembrane helix</keyword>
<keyword evidence="2" id="KW-0812">Transmembrane</keyword>
<keyword evidence="2" id="KW-0472">Membrane</keyword>
<feature type="transmembrane region" description="Helical" evidence="2">
    <location>
        <begin position="6"/>
        <end position="24"/>
    </location>
</feature>
<comment type="caution">
    <text evidence="3">The sequence shown here is derived from an EMBL/GenBank/DDBJ whole genome shotgun (WGS) entry which is preliminary data.</text>
</comment>
<gene>
    <name evidence="3" type="ORF">PAF17_18560</name>
</gene>
<proteinExistence type="predicted"/>
<evidence type="ECO:0000313" key="3">
    <source>
        <dbReference type="EMBL" id="MDB6179488.1"/>
    </source>
</evidence>
<organism evidence="3 4">
    <name type="scientific">Paracoccus onchidii</name>
    <dbReference type="NCBI Taxonomy" id="3017813"/>
    <lineage>
        <taxon>Bacteria</taxon>
        <taxon>Pseudomonadati</taxon>
        <taxon>Pseudomonadota</taxon>
        <taxon>Alphaproteobacteria</taxon>
        <taxon>Rhodobacterales</taxon>
        <taxon>Paracoccaceae</taxon>
        <taxon>Paracoccus</taxon>
    </lineage>
</organism>
<dbReference type="Proteomes" id="UP001165641">
    <property type="component" value="Unassembled WGS sequence"/>
</dbReference>
<reference evidence="3" key="1">
    <citation type="submission" date="2022-12" db="EMBL/GenBank/DDBJ databases">
        <title>Paracoccus onchidii sp. nov., isolated from a marine invertebrate from the South China Sea.</title>
        <authorList>
            <person name="Xu S."/>
            <person name="Liu Z."/>
            <person name="Xu Y."/>
        </authorList>
    </citation>
    <scope>NUCLEOTIDE SEQUENCE</scope>
    <source>
        <strain evidence="3">Z330</strain>
    </source>
</reference>
<evidence type="ECO:0000256" key="1">
    <source>
        <dbReference type="SAM" id="MobiDB-lite"/>
    </source>
</evidence>
<dbReference type="RefSeq" id="WP_271890585.1">
    <property type="nucleotide sequence ID" value="NZ_JAQBIE010000037.1"/>
</dbReference>
<name>A0ABT4ZJF0_9RHOB</name>
<evidence type="ECO:0000256" key="2">
    <source>
        <dbReference type="SAM" id="Phobius"/>
    </source>
</evidence>
<feature type="region of interest" description="Disordered" evidence="1">
    <location>
        <begin position="186"/>
        <end position="208"/>
    </location>
</feature>